<dbReference type="InterPro" id="IPR001163">
    <property type="entry name" value="Sm_dom_euk/arc"/>
</dbReference>
<dbReference type="GO" id="GO:0000398">
    <property type="term" value="P:mRNA splicing, via spliceosome"/>
    <property type="evidence" value="ECO:0007669"/>
    <property type="project" value="InterPro"/>
</dbReference>
<accession>A0AAV5RJW3</accession>
<comment type="subcellular location">
    <subcellularLocation>
        <location evidence="5">Nucleus</location>
    </subcellularLocation>
</comment>
<keyword evidence="3 5" id="KW-0508">mRNA splicing</keyword>
<reference evidence="7 8" key="1">
    <citation type="journal article" date="2023" name="Elife">
        <title>Identification of key yeast species and microbe-microbe interactions impacting larval growth of Drosophila in the wild.</title>
        <authorList>
            <person name="Mure A."/>
            <person name="Sugiura Y."/>
            <person name="Maeda R."/>
            <person name="Honda K."/>
            <person name="Sakurai N."/>
            <person name="Takahashi Y."/>
            <person name="Watada M."/>
            <person name="Katoh T."/>
            <person name="Gotoh A."/>
            <person name="Gotoh Y."/>
            <person name="Taniguchi I."/>
            <person name="Nakamura K."/>
            <person name="Hayashi T."/>
            <person name="Katayama T."/>
            <person name="Uemura T."/>
            <person name="Hattori Y."/>
        </authorList>
    </citation>
    <scope>NUCLEOTIDE SEQUENCE [LARGE SCALE GENOMIC DNA]</scope>
    <source>
        <strain evidence="7 8">SB-73</strain>
    </source>
</reference>
<dbReference type="InterPro" id="IPR010920">
    <property type="entry name" value="LSM_dom_sf"/>
</dbReference>
<comment type="caution">
    <text evidence="7">The sequence shown here is derived from an EMBL/GenBank/DDBJ whole genome shotgun (WGS) entry which is preliminary data.</text>
</comment>
<evidence type="ECO:0000313" key="8">
    <source>
        <dbReference type="Proteomes" id="UP001362899"/>
    </source>
</evidence>
<feature type="domain" description="Sm" evidence="6">
    <location>
        <begin position="18"/>
        <end position="87"/>
    </location>
</feature>
<keyword evidence="8" id="KW-1185">Reference proteome</keyword>
<evidence type="ECO:0000256" key="3">
    <source>
        <dbReference type="ARBA" id="ARBA00023187"/>
    </source>
</evidence>
<evidence type="ECO:0000313" key="7">
    <source>
        <dbReference type="EMBL" id="GMM51497.1"/>
    </source>
</evidence>
<dbReference type="SUPFAM" id="SSF50182">
    <property type="entry name" value="Sm-like ribonucleoproteins"/>
    <property type="match status" value="1"/>
</dbReference>
<name>A0AAV5RJW3_STABA</name>
<sequence length="87" mass="9613">MTTEEPKREQWVSYGNDAATVFLSELKGSAVIAKIESGVEYRGLLHAIDGFLNIVLHDAKEVYENNEIANLGEIFLRGSVVNYIALA</sequence>
<dbReference type="Pfam" id="PF01423">
    <property type="entry name" value="LSM"/>
    <property type="match status" value="1"/>
</dbReference>
<keyword evidence="5" id="KW-0539">Nucleus</keyword>
<dbReference type="AlphaFoldDB" id="A0AAV5RJW3"/>
<organism evidence="7 8">
    <name type="scientific">Starmerella bacillaris</name>
    <name type="common">Yeast</name>
    <name type="synonym">Candida zemplinina</name>
    <dbReference type="NCBI Taxonomy" id="1247836"/>
    <lineage>
        <taxon>Eukaryota</taxon>
        <taxon>Fungi</taxon>
        <taxon>Dikarya</taxon>
        <taxon>Ascomycota</taxon>
        <taxon>Saccharomycotina</taxon>
        <taxon>Dipodascomycetes</taxon>
        <taxon>Dipodascales</taxon>
        <taxon>Trichomonascaceae</taxon>
        <taxon>Starmerella</taxon>
    </lineage>
</organism>
<evidence type="ECO:0000256" key="5">
    <source>
        <dbReference type="PIRNR" id="PIRNR006609"/>
    </source>
</evidence>
<keyword evidence="2 5" id="KW-0747">Spliceosome</keyword>
<dbReference type="PROSITE" id="PS52002">
    <property type="entry name" value="SM"/>
    <property type="match status" value="1"/>
</dbReference>
<keyword evidence="4 5" id="KW-0687">Ribonucleoprotein</keyword>
<dbReference type="Proteomes" id="UP001362899">
    <property type="component" value="Unassembled WGS sequence"/>
</dbReference>
<comment type="similarity">
    <text evidence="1 5">Belongs to the snRNP Sm proteins family. SmF/LSm6 subfamily.</text>
</comment>
<evidence type="ECO:0000259" key="6">
    <source>
        <dbReference type="PROSITE" id="PS52002"/>
    </source>
</evidence>
<protein>
    <submittedName>
        <fullName evidence="7">U4/U6-U5 snRNP complex subunit</fullName>
    </submittedName>
</protein>
<dbReference type="Gene3D" id="2.30.30.100">
    <property type="match status" value="1"/>
</dbReference>
<dbReference type="EMBL" id="BTGC01000008">
    <property type="protein sequence ID" value="GMM51497.1"/>
    <property type="molecule type" value="Genomic_DNA"/>
</dbReference>
<keyword evidence="5" id="KW-0694">RNA-binding</keyword>
<keyword evidence="5" id="KW-0507">mRNA processing</keyword>
<dbReference type="GO" id="GO:0120114">
    <property type="term" value="C:Sm-like protein family complex"/>
    <property type="evidence" value="ECO:0007669"/>
    <property type="project" value="UniProtKB-ARBA"/>
</dbReference>
<dbReference type="SMART" id="SM00651">
    <property type="entry name" value="Sm"/>
    <property type="match status" value="1"/>
</dbReference>
<proteinExistence type="inferred from homology"/>
<dbReference type="GO" id="GO:0005681">
    <property type="term" value="C:spliceosomal complex"/>
    <property type="evidence" value="ECO:0007669"/>
    <property type="project" value="UniProtKB-KW"/>
</dbReference>
<dbReference type="PANTHER" id="PTHR11021">
    <property type="entry name" value="SMALL NUCLEAR RIBONUCLEOPROTEIN F SNRNP-F"/>
    <property type="match status" value="1"/>
</dbReference>
<dbReference type="InterPro" id="IPR047575">
    <property type="entry name" value="Sm"/>
</dbReference>
<evidence type="ECO:0000256" key="1">
    <source>
        <dbReference type="ARBA" id="ARBA00007927"/>
    </source>
</evidence>
<dbReference type="GO" id="GO:0003723">
    <property type="term" value="F:RNA binding"/>
    <property type="evidence" value="ECO:0007669"/>
    <property type="project" value="UniProtKB-UniRule"/>
</dbReference>
<gene>
    <name evidence="7" type="ORF">DASB73_024600</name>
</gene>
<dbReference type="PANTHER" id="PTHR11021:SF0">
    <property type="entry name" value="SMALL NUCLEAR RIBONUCLEOPROTEIN F"/>
    <property type="match status" value="1"/>
</dbReference>
<evidence type="ECO:0000256" key="2">
    <source>
        <dbReference type="ARBA" id="ARBA00022728"/>
    </source>
</evidence>
<evidence type="ECO:0000256" key="4">
    <source>
        <dbReference type="ARBA" id="ARBA00023274"/>
    </source>
</evidence>
<dbReference type="InterPro" id="IPR016487">
    <property type="entry name" value="Lsm6/sSmF"/>
</dbReference>